<reference evidence="3" key="1">
    <citation type="submission" date="2020-07" db="EMBL/GenBank/DDBJ databases">
        <title>Huge and variable diversity of episymbiotic CPR bacteria and DPANN archaea in groundwater ecosystems.</title>
        <authorList>
            <person name="He C.Y."/>
            <person name="Keren R."/>
            <person name="Whittaker M."/>
            <person name="Farag I.F."/>
            <person name="Doudna J."/>
            <person name="Cate J.H.D."/>
            <person name="Banfield J.F."/>
        </authorList>
    </citation>
    <scope>NUCLEOTIDE SEQUENCE</scope>
    <source>
        <strain evidence="3">NC_groundwater_1813_Pr3_B-0.1um_71_17</strain>
    </source>
</reference>
<gene>
    <name evidence="3" type="ORF">HZA61_14925</name>
</gene>
<dbReference type="InterPro" id="IPR028203">
    <property type="entry name" value="PSII_CF48-like_dom"/>
</dbReference>
<evidence type="ECO:0000313" key="4">
    <source>
        <dbReference type="Proteomes" id="UP000696931"/>
    </source>
</evidence>
<dbReference type="InterPro" id="IPR003343">
    <property type="entry name" value="Big_2"/>
</dbReference>
<dbReference type="Pfam" id="PF02368">
    <property type="entry name" value="Big_2"/>
    <property type="match status" value="1"/>
</dbReference>
<organism evidence="3 4">
    <name type="scientific">Eiseniibacteriota bacterium</name>
    <dbReference type="NCBI Taxonomy" id="2212470"/>
    <lineage>
        <taxon>Bacteria</taxon>
        <taxon>Candidatus Eiseniibacteriota</taxon>
    </lineage>
</organism>
<protein>
    <submittedName>
        <fullName evidence="3">Ig-like domain-containing protein</fullName>
    </submittedName>
</protein>
<feature type="domain" description="Photosynthesis system II assembly factor Ycf48/Hcf136-like" evidence="2">
    <location>
        <begin position="333"/>
        <end position="419"/>
    </location>
</feature>
<dbReference type="Gene3D" id="2.60.40.1080">
    <property type="match status" value="1"/>
</dbReference>
<dbReference type="PANTHER" id="PTHR47199">
    <property type="entry name" value="PHOTOSYSTEM II STABILITY/ASSEMBLY FACTOR HCF136, CHLOROPLASTIC"/>
    <property type="match status" value="1"/>
</dbReference>
<dbReference type="Proteomes" id="UP000696931">
    <property type="component" value="Unassembled WGS sequence"/>
</dbReference>
<sequence length="420" mass="42643">MRFDRTLASVTRPLAAFLLLAALTLVTGCSTSGSWVPGPNGPLLGYVLLTPTTDTLQIGGTRAFVAAALDTYSVAVASPMLEWSSSNTAVATVSSSGLVTAVSEGVAQIVAAGNGAADTATVFVYAQDGWYVQTSNTGNALNGVFFQADGRRGVAVGDAGTLLTTSNAGATWTVRTSGTSAALNSVWFTHPDTGWAVGATGVVLKSVNGGLNWSRVTVSASENLACVRFVGTRTGWIAGAGVILRTTNGGATWTRSSPTALQLNGLSFSDASNGWAAGANGVVLGTHDGGVSWYVVQPSLTSQALQAVVRRSNTAAWIVGAQGTLARTSATVDSLAWTVSSTGALHQLSGLSFVSATTGWAVGYNGTAALILATSNGGASWTPQTSIATEALNDVFFVDDQRGWAVGDGGRILHTARGGL</sequence>
<dbReference type="SUPFAM" id="SSF110296">
    <property type="entry name" value="Oligoxyloglucan reducing end-specific cellobiohydrolase"/>
    <property type="match status" value="2"/>
</dbReference>
<dbReference type="Pfam" id="PF14870">
    <property type="entry name" value="PSII_BNR"/>
    <property type="match status" value="2"/>
</dbReference>
<evidence type="ECO:0000313" key="3">
    <source>
        <dbReference type="EMBL" id="MBI5170780.1"/>
    </source>
</evidence>
<feature type="domain" description="Photosynthesis system II assembly factor Ycf48/Hcf136-like" evidence="2">
    <location>
        <begin position="181"/>
        <end position="255"/>
    </location>
</feature>
<name>A0A933SGA9_UNCEI</name>
<evidence type="ECO:0000259" key="2">
    <source>
        <dbReference type="Pfam" id="PF14870"/>
    </source>
</evidence>
<dbReference type="PROSITE" id="PS51257">
    <property type="entry name" value="PROKAR_LIPOPROTEIN"/>
    <property type="match status" value="1"/>
</dbReference>
<dbReference type="AlphaFoldDB" id="A0A933SGA9"/>
<proteinExistence type="predicted"/>
<dbReference type="EMBL" id="JACRIW010000108">
    <property type="protein sequence ID" value="MBI5170780.1"/>
    <property type="molecule type" value="Genomic_DNA"/>
</dbReference>
<evidence type="ECO:0000259" key="1">
    <source>
        <dbReference type="Pfam" id="PF02368"/>
    </source>
</evidence>
<accession>A0A933SGA9</accession>
<comment type="caution">
    <text evidence="3">The sequence shown here is derived from an EMBL/GenBank/DDBJ whole genome shotgun (WGS) entry which is preliminary data.</text>
</comment>
<dbReference type="PANTHER" id="PTHR47199:SF2">
    <property type="entry name" value="PHOTOSYSTEM II STABILITY_ASSEMBLY FACTOR HCF136, CHLOROPLASTIC"/>
    <property type="match status" value="1"/>
</dbReference>
<feature type="domain" description="BIG2" evidence="1">
    <location>
        <begin position="49"/>
        <end position="117"/>
    </location>
</feature>